<gene>
    <name evidence="1" type="ORF">g.50663</name>
</gene>
<accession>A0A2S2R647</accession>
<organism evidence="1">
    <name type="scientific">Sipha flava</name>
    <name type="common">yellow sugarcane aphid</name>
    <dbReference type="NCBI Taxonomy" id="143950"/>
    <lineage>
        <taxon>Eukaryota</taxon>
        <taxon>Metazoa</taxon>
        <taxon>Ecdysozoa</taxon>
        <taxon>Arthropoda</taxon>
        <taxon>Hexapoda</taxon>
        <taxon>Insecta</taxon>
        <taxon>Pterygota</taxon>
        <taxon>Neoptera</taxon>
        <taxon>Paraneoptera</taxon>
        <taxon>Hemiptera</taxon>
        <taxon>Sternorrhyncha</taxon>
        <taxon>Aphidomorpha</taxon>
        <taxon>Aphidoidea</taxon>
        <taxon>Aphididae</taxon>
        <taxon>Sipha</taxon>
    </lineage>
</organism>
<dbReference type="EMBL" id="GGMS01016278">
    <property type="protein sequence ID" value="MBY85481.1"/>
    <property type="molecule type" value="Transcribed_RNA"/>
</dbReference>
<dbReference type="AlphaFoldDB" id="A0A2S2R647"/>
<reference evidence="1" key="1">
    <citation type="submission" date="2018-04" db="EMBL/GenBank/DDBJ databases">
        <title>Transcriptome assembly of Sipha flava.</title>
        <authorList>
            <person name="Scully E.D."/>
            <person name="Geib S.M."/>
            <person name="Palmer N.A."/>
            <person name="Koch K."/>
            <person name="Bradshaw J."/>
            <person name="Heng-Moss T."/>
            <person name="Sarath G."/>
        </authorList>
    </citation>
    <scope>NUCLEOTIDE SEQUENCE</scope>
</reference>
<sequence>MRAQPEIGVPRCITALVHAVRFGRVYTEYRVRYVGAERVVRTINYRCHCHILVSRIHYFLPPDRRPFARASHTRSTMTQHTGRGRPRSYWSPLKLVIVADIYLPVMRVRYGVQCIYSRLGSPNVTIRSSTAEQTANMKFVSMHRRIAETR</sequence>
<proteinExistence type="predicted"/>
<name>A0A2S2R647_9HEMI</name>
<evidence type="ECO:0000313" key="1">
    <source>
        <dbReference type="EMBL" id="MBY85481.1"/>
    </source>
</evidence>
<protein>
    <submittedName>
        <fullName evidence="1">Uncharacterized protein</fullName>
    </submittedName>
</protein>